<dbReference type="OrthoDB" id="10295135at2759"/>
<dbReference type="AlphaFoldDB" id="A0A1Y2ABW8"/>
<feature type="compositionally biased region" description="Polar residues" evidence="1">
    <location>
        <begin position="167"/>
        <end position="183"/>
    </location>
</feature>
<evidence type="ECO:0000313" key="2">
    <source>
        <dbReference type="EMBL" id="ORY19991.1"/>
    </source>
</evidence>
<feature type="compositionally biased region" description="Polar residues" evidence="1">
    <location>
        <begin position="61"/>
        <end position="72"/>
    </location>
</feature>
<sequence length="247" mass="26602">MSTSVEDSERVPMQERTLIQQIANATQPFDGENQSALPPKNVFQDKEEPPAVSISDFDLEASNSSDLVVTNQMRRKSDFQTKALPDSRRSSEYGIVTTSKSANGSNSSISPILRDKPKGTTALRHMTTNEADASSRDSLGIPKMSRQIGISPSNSISSTRKGKRDSLPQNGSPNVSRSVSKASSKPGVESGSVVLSEFEKNMLLDNVDSGSFSQAGSGELISPQKISNKKASVWSALQNALFKKGYK</sequence>
<accession>A0A1Y2ABW8</accession>
<proteinExistence type="predicted"/>
<feature type="compositionally biased region" description="Polar residues" evidence="1">
    <location>
        <begin position="148"/>
        <end position="159"/>
    </location>
</feature>
<dbReference type="Proteomes" id="UP000193642">
    <property type="component" value="Unassembled WGS sequence"/>
</dbReference>
<reference evidence="2 3" key="1">
    <citation type="submission" date="2016-07" db="EMBL/GenBank/DDBJ databases">
        <title>Pervasive Adenine N6-methylation of Active Genes in Fungi.</title>
        <authorList>
            <consortium name="DOE Joint Genome Institute"/>
            <person name="Mondo S.J."/>
            <person name="Dannebaum R.O."/>
            <person name="Kuo R.C."/>
            <person name="Labutti K."/>
            <person name="Haridas S."/>
            <person name="Kuo A."/>
            <person name="Salamov A."/>
            <person name="Ahrendt S.R."/>
            <person name="Lipzen A."/>
            <person name="Sullivan W."/>
            <person name="Andreopoulos W.B."/>
            <person name="Clum A."/>
            <person name="Lindquist E."/>
            <person name="Daum C."/>
            <person name="Ramamoorthy G.K."/>
            <person name="Gryganskyi A."/>
            <person name="Culley D."/>
            <person name="Magnuson J.K."/>
            <person name="James T.Y."/>
            <person name="O'Malley M.A."/>
            <person name="Stajich J.E."/>
            <person name="Spatafora J.W."/>
            <person name="Visel A."/>
            <person name="Grigoriev I.V."/>
        </authorList>
    </citation>
    <scope>NUCLEOTIDE SEQUENCE [LARGE SCALE GENOMIC DNA]</scope>
    <source>
        <strain evidence="2 3">JEL800</strain>
    </source>
</reference>
<feature type="compositionally biased region" description="Low complexity" evidence="1">
    <location>
        <begin position="99"/>
        <end position="110"/>
    </location>
</feature>
<feature type="region of interest" description="Disordered" evidence="1">
    <location>
        <begin position="28"/>
        <end position="191"/>
    </location>
</feature>
<gene>
    <name evidence="2" type="ORF">BCR33DRAFT_275325</name>
</gene>
<evidence type="ECO:0000313" key="3">
    <source>
        <dbReference type="Proteomes" id="UP000193642"/>
    </source>
</evidence>
<feature type="compositionally biased region" description="Basic and acidic residues" evidence="1">
    <location>
        <begin position="75"/>
        <end position="91"/>
    </location>
</feature>
<dbReference type="EMBL" id="MCGO01000262">
    <property type="protein sequence ID" value="ORY19991.1"/>
    <property type="molecule type" value="Genomic_DNA"/>
</dbReference>
<name>A0A1Y2ABW8_9FUNG</name>
<comment type="caution">
    <text evidence="2">The sequence shown here is derived from an EMBL/GenBank/DDBJ whole genome shotgun (WGS) entry which is preliminary data.</text>
</comment>
<keyword evidence="3" id="KW-1185">Reference proteome</keyword>
<organism evidence="2 3">
    <name type="scientific">Rhizoclosmatium globosum</name>
    <dbReference type="NCBI Taxonomy" id="329046"/>
    <lineage>
        <taxon>Eukaryota</taxon>
        <taxon>Fungi</taxon>
        <taxon>Fungi incertae sedis</taxon>
        <taxon>Chytridiomycota</taxon>
        <taxon>Chytridiomycota incertae sedis</taxon>
        <taxon>Chytridiomycetes</taxon>
        <taxon>Chytridiales</taxon>
        <taxon>Chytriomycetaceae</taxon>
        <taxon>Rhizoclosmatium</taxon>
    </lineage>
</organism>
<evidence type="ECO:0000256" key="1">
    <source>
        <dbReference type="SAM" id="MobiDB-lite"/>
    </source>
</evidence>
<protein>
    <submittedName>
        <fullName evidence="2">Uncharacterized protein</fullName>
    </submittedName>
</protein>